<reference evidence="2" key="1">
    <citation type="submission" date="2020-12" db="UniProtKB">
        <authorList>
            <consortium name="WormBaseParasite"/>
        </authorList>
    </citation>
    <scope>IDENTIFICATION</scope>
    <source>
        <strain evidence="2">MHco3</strain>
    </source>
</reference>
<keyword evidence="1" id="KW-1185">Reference proteome</keyword>
<evidence type="ECO:0000313" key="2">
    <source>
        <dbReference type="WBParaSite" id="HCON_00189510-00001"/>
    </source>
</evidence>
<sequence>FQIEVECLARPLIPTREMTKSYIT</sequence>
<protein>
    <submittedName>
        <fullName evidence="2">Mediator complex subunit 18</fullName>
    </submittedName>
</protein>
<organism evidence="1 2">
    <name type="scientific">Haemonchus contortus</name>
    <name type="common">Barber pole worm</name>
    <dbReference type="NCBI Taxonomy" id="6289"/>
    <lineage>
        <taxon>Eukaryota</taxon>
        <taxon>Metazoa</taxon>
        <taxon>Ecdysozoa</taxon>
        <taxon>Nematoda</taxon>
        <taxon>Chromadorea</taxon>
        <taxon>Rhabditida</taxon>
        <taxon>Rhabditina</taxon>
        <taxon>Rhabditomorpha</taxon>
        <taxon>Strongyloidea</taxon>
        <taxon>Trichostrongylidae</taxon>
        <taxon>Haemonchus</taxon>
    </lineage>
</organism>
<dbReference type="Proteomes" id="UP000025227">
    <property type="component" value="Unplaced"/>
</dbReference>
<accession>A0A7I4Z857</accession>
<evidence type="ECO:0000313" key="1">
    <source>
        <dbReference type="Proteomes" id="UP000025227"/>
    </source>
</evidence>
<dbReference type="WBParaSite" id="HCON_00189510-00001">
    <property type="protein sequence ID" value="HCON_00189510-00001"/>
    <property type="gene ID" value="HCON_00189510"/>
</dbReference>
<proteinExistence type="predicted"/>
<name>A0A7I4Z857_HAECO</name>
<dbReference type="AlphaFoldDB" id="A0A7I4Z857"/>